<comment type="caution">
    <text evidence="1">The sequence shown here is derived from an EMBL/GenBank/DDBJ whole genome shotgun (WGS) entry which is preliminary data.</text>
</comment>
<proteinExistence type="predicted"/>
<dbReference type="Proteomes" id="UP001595823">
    <property type="component" value="Unassembled WGS sequence"/>
</dbReference>
<evidence type="ECO:0000313" key="2">
    <source>
        <dbReference type="Proteomes" id="UP001595823"/>
    </source>
</evidence>
<reference evidence="2" key="1">
    <citation type="journal article" date="2019" name="Int. J. Syst. Evol. Microbiol.">
        <title>The Global Catalogue of Microorganisms (GCM) 10K type strain sequencing project: providing services to taxonomists for standard genome sequencing and annotation.</title>
        <authorList>
            <consortium name="The Broad Institute Genomics Platform"/>
            <consortium name="The Broad Institute Genome Sequencing Center for Infectious Disease"/>
            <person name="Wu L."/>
            <person name="Ma J."/>
        </authorList>
    </citation>
    <scope>NUCLEOTIDE SEQUENCE [LARGE SCALE GENOMIC DNA]</scope>
    <source>
        <strain evidence="2">IBRC-M 10908</strain>
    </source>
</reference>
<dbReference type="EMBL" id="JBHSDK010000002">
    <property type="protein sequence ID" value="MFC4334109.1"/>
    <property type="molecule type" value="Genomic_DNA"/>
</dbReference>
<accession>A0ABV8TTL6</accession>
<gene>
    <name evidence="1" type="ORF">ACFPET_02735</name>
</gene>
<name>A0ABV8TTL6_9ACTN</name>
<dbReference type="RefSeq" id="WP_380617841.1">
    <property type="nucleotide sequence ID" value="NZ_JBHSDK010000002.1"/>
</dbReference>
<organism evidence="1 2">
    <name type="scientific">Salininema proteolyticum</name>
    <dbReference type="NCBI Taxonomy" id="1607685"/>
    <lineage>
        <taxon>Bacteria</taxon>
        <taxon>Bacillati</taxon>
        <taxon>Actinomycetota</taxon>
        <taxon>Actinomycetes</taxon>
        <taxon>Glycomycetales</taxon>
        <taxon>Glycomycetaceae</taxon>
        <taxon>Salininema</taxon>
    </lineage>
</organism>
<keyword evidence="2" id="KW-1185">Reference proteome</keyword>
<sequence length="91" mass="10331">MRLFAARVDYSPRTEVPETRIEGSLRFSATPRDRIEHSFIRVSESTCHIFVYSLSADPERAAESGIQLIHRALAAASDKQDWTVVWAKVLL</sequence>
<evidence type="ECO:0000313" key="1">
    <source>
        <dbReference type="EMBL" id="MFC4334109.1"/>
    </source>
</evidence>
<protein>
    <submittedName>
        <fullName evidence="1">Uncharacterized protein</fullName>
    </submittedName>
</protein>